<keyword evidence="4" id="KW-1185">Reference proteome</keyword>
<organism evidence="3 4">
    <name type="scientific">Streptosporangium jomthongense</name>
    <dbReference type="NCBI Taxonomy" id="1193683"/>
    <lineage>
        <taxon>Bacteria</taxon>
        <taxon>Bacillati</taxon>
        <taxon>Actinomycetota</taxon>
        <taxon>Actinomycetes</taxon>
        <taxon>Streptosporangiales</taxon>
        <taxon>Streptosporangiaceae</taxon>
        <taxon>Streptosporangium</taxon>
    </lineage>
</organism>
<feature type="domain" description="NAD-dependent epimerase/dehydratase" evidence="2">
    <location>
        <begin position="6"/>
        <end position="240"/>
    </location>
</feature>
<sequence length="338" mass="36641">MTYTSLVTGGAGFIGSHVAADLLRAGHRVVVLDDLSGGTAGNVPAGAHFHQGDICDPGVVDALFAEWRFDHVFHLAAYAAEGLSHFIKRYNYTNNVVGSVNLINAAVNSGNVRCFVFTSSIAVYGHAEPPMTEDLIPSPVDPYGIAKYAVEQELKVSHEMFGLPYIIFRPHNVYGERQNIGDRYRNVIGIFMNQILRGEECVIFGDGEQTRAFSHIDDVAPPIARSIENPRAYGQTFNIGGDTPYTVNELAEAVAAAMGVEARVRHVEARHEVVHAFSSHDRAREILGVGAGSVPLSEGLTQMAAWAKKHGPQEPSIFSGIEVSKNMPPSWRSVVTSD</sequence>
<gene>
    <name evidence="3" type="ORF">ACFOYY_23310</name>
</gene>
<dbReference type="SUPFAM" id="SSF51735">
    <property type="entry name" value="NAD(P)-binding Rossmann-fold domains"/>
    <property type="match status" value="1"/>
</dbReference>
<proteinExistence type="inferred from homology"/>
<evidence type="ECO:0000256" key="1">
    <source>
        <dbReference type="ARBA" id="ARBA00007637"/>
    </source>
</evidence>
<dbReference type="RefSeq" id="WP_352014366.1">
    <property type="nucleotide sequence ID" value="NZ_JBHSBC010000022.1"/>
</dbReference>
<dbReference type="EMBL" id="JBHSBC010000022">
    <property type="protein sequence ID" value="MFC3983080.1"/>
    <property type="molecule type" value="Genomic_DNA"/>
</dbReference>
<protein>
    <submittedName>
        <fullName evidence="3">NAD-dependent epimerase/dehydratase family protein</fullName>
    </submittedName>
</protein>
<reference evidence="4" key="1">
    <citation type="journal article" date="2019" name="Int. J. Syst. Evol. Microbiol.">
        <title>The Global Catalogue of Microorganisms (GCM) 10K type strain sequencing project: providing services to taxonomists for standard genome sequencing and annotation.</title>
        <authorList>
            <consortium name="The Broad Institute Genomics Platform"/>
            <consortium name="The Broad Institute Genome Sequencing Center for Infectious Disease"/>
            <person name="Wu L."/>
            <person name="Ma J."/>
        </authorList>
    </citation>
    <scope>NUCLEOTIDE SEQUENCE [LARGE SCALE GENOMIC DNA]</scope>
    <source>
        <strain evidence="4">TBRC 7912</strain>
    </source>
</reference>
<dbReference type="Proteomes" id="UP001595698">
    <property type="component" value="Unassembled WGS sequence"/>
</dbReference>
<accession>A0ABV8F6L3</accession>
<comment type="caution">
    <text evidence="3">The sequence shown here is derived from an EMBL/GenBank/DDBJ whole genome shotgun (WGS) entry which is preliminary data.</text>
</comment>
<dbReference type="PANTHER" id="PTHR43000">
    <property type="entry name" value="DTDP-D-GLUCOSE 4,6-DEHYDRATASE-RELATED"/>
    <property type="match status" value="1"/>
</dbReference>
<dbReference type="InterPro" id="IPR036291">
    <property type="entry name" value="NAD(P)-bd_dom_sf"/>
</dbReference>
<evidence type="ECO:0000313" key="4">
    <source>
        <dbReference type="Proteomes" id="UP001595698"/>
    </source>
</evidence>
<name>A0ABV8F6L3_9ACTN</name>
<dbReference type="InterPro" id="IPR001509">
    <property type="entry name" value="Epimerase_deHydtase"/>
</dbReference>
<comment type="similarity">
    <text evidence="1">Belongs to the NAD(P)-dependent epimerase/dehydratase family.</text>
</comment>
<evidence type="ECO:0000313" key="3">
    <source>
        <dbReference type="EMBL" id="MFC3983080.1"/>
    </source>
</evidence>
<dbReference type="Pfam" id="PF01370">
    <property type="entry name" value="Epimerase"/>
    <property type="match status" value="1"/>
</dbReference>
<evidence type="ECO:0000259" key="2">
    <source>
        <dbReference type="Pfam" id="PF01370"/>
    </source>
</evidence>
<dbReference type="Gene3D" id="3.40.50.720">
    <property type="entry name" value="NAD(P)-binding Rossmann-like Domain"/>
    <property type="match status" value="1"/>
</dbReference>